<organism evidence="3 4">
    <name type="scientific">Micromonospora thermarum</name>
    <dbReference type="NCBI Taxonomy" id="2720024"/>
    <lineage>
        <taxon>Bacteria</taxon>
        <taxon>Bacillati</taxon>
        <taxon>Actinomycetota</taxon>
        <taxon>Actinomycetes</taxon>
        <taxon>Micromonosporales</taxon>
        <taxon>Micromonosporaceae</taxon>
        <taxon>Micromonospora</taxon>
    </lineage>
</organism>
<evidence type="ECO:0000313" key="3">
    <source>
        <dbReference type="EMBL" id="NJP32019.1"/>
    </source>
</evidence>
<dbReference type="RefSeq" id="WP_168000422.1">
    <property type="nucleotide sequence ID" value="NZ_JAATEO010000007.1"/>
</dbReference>
<evidence type="ECO:0000256" key="1">
    <source>
        <dbReference type="SAM" id="MobiDB-lite"/>
    </source>
</evidence>
<dbReference type="Proteomes" id="UP000783871">
    <property type="component" value="Unassembled WGS sequence"/>
</dbReference>
<protein>
    <submittedName>
        <fullName evidence="3">Uncharacterized protein</fullName>
    </submittedName>
</protein>
<sequence length="163" mass="16463">MTGSTDDSRPGWDGARIRARQCPGCGRSTADDVCLHCAAEDHFRSASLVRGFVAFPGPGQPAAEPPAPSGPGGRVRRQPGWGVSGPSFARTPPRPAPTVPAADARTRPRNECGGWGPRKILLSVAIALGAILLAALVGIVGAVMTGPVSGPGADATPTGDRPG</sequence>
<evidence type="ECO:0000256" key="2">
    <source>
        <dbReference type="SAM" id="Phobius"/>
    </source>
</evidence>
<proteinExistence type="predicted"/>
<keyword evidence="2" id="KW-0472">Membrane</keyword>
<evidence type="ECO:0000313" key="4">
    <source>
        <dbReference type="Proteomes" id="UP000783871"/>
    </source>
</evidence>
<comment type="caution">
    <text evidence="3">The sequence shown here is derived from an EMBL/GenBank/DDBJ whole genome shotgun (WGS) entry which is preliminary data.</text>
</comment>
<name>A0ABX0Z3X4_9ACTN</name>
<accession>A0ABX0Z3X4</accession>
<keyword evidence="2" id="KW-0812">Transmembrane</keyword>
<keyword evidence="4" id="KW-1185">Reference proteome</keyword>
<keyword evidence="2" id="KW-1133">Transmembrane helix</keyword>
<feature type="region of interest" description="Disordered" evidence="1">
    <location>
        <begin position="57"/>
        <end position="112"/>
    </location>
</feature>
<reference evidence="3 4" key="1">
    <citation type="submission" date="2020-03" db="EMBL/GenBank/DDBJ databases">
        <title>WGS of actinomycetes isolated from Thailand.</title>
        <authorList>
            <person name="Thawai C."/>
        </authorList>
    </citation>
    <scope>NUCLEOTIDE SEQUENCE [LARGE SCALE GENOMIC DNA]</scope>
    <source>
        <strain evidence="3 4">HSS6-12</strain>
    </source>
</reference>
<gene>
    <name evidence="3" type="ORF">HCJ94_08510</name>
</gene>
<dbReference type="EMBL" id="JAATEO010000007">
    <property type="protein sequence ID" value="NJP32019.1"/>
    <property type="molecule type" value="Genomic_DNA"/>
</dbReference>
<feature type="transmembrane region" description="Helical" evidence="2">
    <location>
        <begin position="120"/>
        <end position="144"/>
    </location>
</feature>